<keyword evidence="3" id="KW-1185">Reference proteome</keyword>
<reference evidence="2" key="1">
    <citation type="submission" date="2023-03" db="EMBL/GenBank/DDBJ databases">
        <title>Massive genome expansion in bonnet fungi (Mycena s.s.) driven by repeated elements and novel gene families across ecological guilds.</title>
        <authorList>
            <consortium name="Lawrence Berkeley National Laboratory"/>
            <person name="Harder C.B."/>
            <person name="Miyauchi S."/>
            <person name="Viragh M."/>
            <person name="Kuo A."/>
            <person name="Thoen E."/>
            <person name="Andreopoulos B."/>
            <person name="Lu D."/>
            <person name="Skrede I."/>
            <person name="Drula E."/>
            <person name="Henrissat B."/>
            <person name="Morin E."/>
            <person name="Kohler A."/>
            <person name="Barry K."/>
            <person name="LaButti K."/>
            <person name="Morin E."/>
            <person name="Salamov A."/>
            <person name="Lipzen A."/>
            <person name="Mereny Z."/>
            <person name="Hegedus B."/>
            <person name="Baldrian P."/>
            <person name="Stursova M."/>
            <person name="Weitz H."/>
            <person name="Taylor A."/>
            <person name="Grigoriev I.V."/>
            <person name="Nagy L.G."/>
            <person name="Martin F."/>
            <person name="Kauserud H."/>
        </authorList>
    </citation>
    <scope>NUCLEOTIDE SEQUENCE</scope>
    <source>
        <strain evidence="2">9144</strain>
    </source>
</reference>
<proteinExistence type="predicted"/>
<dbReference type="Proteomes" id="UP001219525">
    <property type="component" value="Unassembled WGS sequence"/>
</dbReference>
<sequence length="113" mass="11857">MNLDTRSGRDLALSEPGSKIRTKVQAKTSGRKARRRAILVSRIRSYNQGSWQDSPGPALFRAGLRGPQAYPKMHPALVGLPGAEGLCSTFGGQGFSKITALVSPGPALPQGGA</sequence>
<protein>
    <submittedName>
        <fullName evidence="2">Uncharacterized protein</fullName>
    </submittedName>
</protein>
<name>A0AAD6YU87_9AGAR</name>
<organism evidence="2 3">
    <name type="scientific">Mycena pura</name>
    <dbReference type="NCBI Taxonomy" id="153505"/>
    <lineage>
        <taxon>Eukaryota</taxon>
        <taxon>Fungi</taxon>
        <taxon>Dikarya</taxon>
        <taxon>Basidiomycota</taxon>
        <taxon>Agaricomycotina</taxon>
        <taxon>Agaricomycetes</taxon>
        <taxon>Agaricomycetidae</taxon>
        <taxon>Agaricales</taxon>
        <taxon>Marasmiineae</taxon>
        <taxon>Mycenaceae</taxon>
        <taxon>Mycena</taxon>
    </lineage>
</organism>
<evidence type="ECO:0000313" key="3">
    <source>
        <dbReference type="Proteomes" id="UP001219525"/>
    </source>
</evidence>
<dbReference type="AlphaFoldDB" id="A0AAD6YU87"/>
<dbReference type="EMBL" id="JARJCW010000001">
    <property type="protein sequence ID" value="KAJ7229887.1"/>
    <property type="molecule type" value="Genomic_DNA"/>
</dbReference>
<evidence type="ECO:0000313" key="2">
    <source>
        <dbReference type="EMBL" id="KAJ7229887.1"/>
    </source>
</evidence>
<gene>
    <name evidence="2" type="ORF">GGX14DRAFT_383842</name>
</gene>
<evidence type="ECO:0000256" key="1">
    <source>
        <dbReference type="SAM" id="MobiDB-lite"/>
    </source>
</evidence>
<accession>A0AAD6YU87</accession>
<feature type="region of interest" description="Disordered" evidence="1">
    <location>
        <begin position="1"/>
        <end position="28"/>
    </location>
</feature>
<comment type="caution">
    <text evidence="2">The sequence shown here is derived from an EMBL/GenBank/DDBJ whole genome shotgun (WGS) entry which is preliminary data.</text>
</comment>